<dbReference type="RefSeq" id="XP_038075708.1">
    <property type="nucleotide sequence ID" value="XM_038219780.1"/>
</dbReference>
<comment type="catalytic activity">
    <reaction evidence="7">
        <text>L-cysteinyl-[protein] + hexadecanoyl-CoA = S-hexadecanoyl-L-cysteinyl-[protein] + CoA</text>
        <dbReference type="Rhea" id="RHEA:36683"/>
        <dbReference type="Rhea" id="RHEA-COMP:10131"/>
        <dbReference type="Rhea" id="RHEA-COMP:11032"/>
        <dbReference type="ChEBI" id="CHEBI:29950"/>
        <dbReference type="ChEBI" id="CHEBI:57287"/>
        <dbReference type="ChEBI" id="CHEBI:57379"/>
        <dbReference type="ChEBI" id="CHEBI:74151"/>
        <dbReference type="EC" id="2.3.1.225"/>
    </reaction>
</comment>
<dbReference type="EC" id="2.3.1.225" evidence="7"/>
<dbReference type="RefSeq" id="XP_038075707.1">
    <property type="nucleotide sequence ID" value="XM_038219779.1"/>
</dbReference>
<dbReference type="Proteomes" id="UP000887568">
    <property type="component" value="Unplaced"/>
</dbReference>
<evidence type="ECO:0000259" key="8">
    <source>
        <dbReference type="Pfam" id="PF01529"/>
    </source>
</evidence>
<keyword evidence="5 7" id="KW-0472">Membrane</keyword>
<evidence type="ECO:0000256" key="3">
    <source>
        <dbReference type="ARBA" id="ARBA00022692"/>
    </source>
</evidence>
<keyword evidence="10" id="KW-1185">Reference proteome</keyword>
<dbReference type="EnsemblMetazoa" id="XM_038219779.1">
    <property type="protein sequence ID" value="XP_038075707.1"/>
    <property type="gene ID" value="LOC119743392"/>
</dbReference>
<evidence type="ECO:0000313" key="10">
    <source>
        <dbReference type="Proteomes" id="UP000887568"/>
    </source>
</evidence>
<keyword evidence="4 7" id="KW-1133">Transmembrane helix</keyword>
<keyword evidence="2 7" id="KW-0808">Transferase</keyword>
<evidence type="ECO:0000256" key="4">
    <source>
        <dbReference type="ARBA" id="ARBA00022989"/>
    </source>
</evidence>
<evidence type="ECO:0000256" key="2">
    <source>
        <dbReference type="ARBA" id="ARBA00022679"/>
    </source>
</evidence>
<accession>A0A914BJT3</accession>
<comment type="subcellular location">
    <subcellularLocation>
        <location evidence="1">Membrane</location>
        <topology evidence="1">Multi-pass membrane protein</topology>
    </subcellularLocation>
</comment>
<dbReference type="Pfam" id="PF01529">
    <property type="entry name" value="DHHC"/>
    <property type="match status" value="1"/>
</dbReference>
<feature type="transmembrane region" description="Helical" evidence="7">
    <location>
        <begin position="21"/>
        <end position="43"/>
    </location>
</feature>
<reference evidence="9" key="1">
    <citation type="submission" date="2022-11" db="UniProtKB">
        <authorList>
            <consortium name="EnsemblMetazoa"/>
        </authorList>
    </citation>
    <scope>IDENTIFICATION</scope>
</reference>
<protein>
    <recommendedName>
        <fullName evidence="7">Palmitoyltransferase</fullName>
        <ecNumber evidence="7">2.3.1.225</ecNumber>
    </recommendedName>
</protein>
<dbReference type="AlphaFoldDB" id="A0A914BJT3"/>
<evidence type="ECO:0000256" key="6">
    <source>
        <dbReference type="ARBA" id="ARBA00023315"/>
    </source>
</evidence>
<sequence>MDVGEKAKQVMSYFTQPSMMKLLRLANIAGVVYFWVVSSLVLYVNLFCILPSLFKEDDFWLKFHWWFFTLAAASMFVNYFICLWKNSVYTSAAGTGNTDEATAKGWDHCVPCQQYIPPRAHHCPICKRCILKRDRHCYFLGVCVGHFNQRYFLVFLFYATVAALHGAVCLFVYLNANFAVLLSAEAYNYLYPFSTAKWIFGFTPSYLYGTLTLAYISLMLGIGCAGLFYFHFQRALHCQTSHEYGNRITTFNRGPQRNLQEVFGSYWWLAFLLPIPQKQTSDGIVWNRPKEIKGI</sequence>
<dbReference type="PANTHER" id="PTHR12246">
    <property type="entry name" value="PALMITOYLTRANSFERASE ZDHHC16"/>
    <property type="match status" value="1"/>
</dbReference>
<dbReference type="GO" id="GO:0019706">
    <property type="term" value="F:protein-cysteine S-palmitoyltransferase activity"/>
    <property type="evidence" value="ECO:0007669"/>
    <property type="project" value="UniProtKB-EC"/>
</dbReference>
<comment type="domain">
    <text evidence="7">The DHHC domain is required for palmitoyltransferase activity.</text>
</comment>
<dbReference type="InterPro" id="IPR001594">
    <property type="entry name" value="Palmitoyltrfase_DHHC"/>
</dbReference>
<comment type="similarity">
    <text evidence="7">Belongs to the DHHC palmitoyltransferase family.</text>
</comment>
<dbReference type="PROSITE" id="PS50216">
    <property type="entry name" value="DHHC"/>
    <property type="match status" value="1"/>
</dbReference>
<dbReference type="OrthoDB" id="302728at2759"/>
<dbReference type="GO" id="GO:0016020">
    <property type="term" value="C:membrane"/>
    <property type="evidence" value="ECO:0007669"/>
    <property type="project" value="UniProtKB-SubCell"/>
</dbReference>
<evidence type="ECO:0000256" key="5">
    <source>
        <dbReference type="ARBA" id="ARBA00023136"/>
    </source>
</evidence>
<proteinExistence type="inferred from homology"/>
<feature type="domain" description="Palmitoyltransferase DHHC" evidence="8">
    <location>
        <begin position="106"/>
        <end position="245"/>
    </location>
</feature>
<feature type="transmembrane region" description="Helical" evidence="7">
    <location>
        <begin position="151"/>
        <end position="174"/>
    </location>
</feature>
<feature type="transmembrane region" description="Helical" evidence="7">
    <location>
        <begin position="206"/>
        <end position="230"/>
    </location>
</feature>
<feature type="transmembrane region" description="Helical" evidence="7">
    <location>
        <begin position="63"/>
        <end position="81"/>
    </location>
</feature>
<keyword evidence="3 7" id="KW-0812">Transmembrane</keyword>
<evidence type="ECO:0000256" key="7">
    <source>
        <dbReference type="RuleBase" id="RU079119"/>
    </source>
</evidence>
<dbReference type="GeneID" id="119743392"/>
<dbReference type="InterPro" id="IPR039859">
    <property type="entry name" value="PFA4/ZDH16/20/ERF2-like"/>
</dbReference>
<organism evidence="9 10">
    <name type="scientific">Patiria miniata</name>
    <name type="common">Bat star</name>
    <name type="synonym">Asterina miniata</name>
    <dbReference type="NCBI Taxonomy" id="46514"/>
    <lineage>
        <taxon>Eukaryota</taxon>
        <taxon>Metazoa</taxon>
        <taxon>Echinodermata</taxon>
        <taxon>Eleutherozoa</taxon>
        <taxon>Asterozoa</taxon>
        <taxon>Asteroidea</taxon>
        <taxon>Valvatacea</taxon>
        <taxon>Valvatida</taxon>
        <taxon>Asterinidae</taxon>
        <taxon>Patiria</taxon>
    </lineage>
</organism>
<evidence type="ECO:0000256" key="1">
    <source>
        <dbReference type="ARBA" id="ARBA00004141"/>
    </source>
</evidence>
<dbReference type="OMA" id="GIVWNKP"/>
<dbReference type="EnsemblMetazoa" id="XM_038219780.1">
    <property type="protein sequence ID" value="XP_038075708.1"/>
    <property type="gene ID" value="LOC119743392"/>
</dbReference>
<evidence type="ECO:0000313" key="9">
    <source>
        <dbReference type="EnsemblMetazoa" id="XP_038075707.1"/>
    </source>
</evidence>
<name>A0A914BJT3_PATMI</name>
<keyword evidence="6 7" id="KW-0012">Acyltransferase</keyword>